<dbReference type="RefSeq" id="WP_189223574.1">
    <property type="nucleotide sequence ID" value="NZ_BMRG01000004.1"/>
</dbReference>
<comment type="caution">
    <text evidence="1">The sequence shown here is derived from an EMBL/GenBank/DDBJ whole genome shotgun (WGS) entry which is preliminary data.</text>
</comment>
<evidence type="ECO:0000313" key="2">
    <source>
        <dbReference type="Proteomes" id="UP000639606"/>
    </source>
</evidence>
<protein>
    <submittedName>
        <fullName evidence="1">Uncharacterized protein</fullName>
    </submittedName>
</protein>
<dbReference type="Proteomes" id="UP000639606">
    <property type="component" value="Unassembled WGS sequence"/>
</dbReference>
<reference evidence="1" key="2">
    <citation type="submission" date="2020-09" db="EMBL/GenBank/DDBJ databases">
        <authorList>
            <person name="Sun Q."/>
            <person name="Ohkuma M."/>
        </authorList>
    </citation>
    <scope>NUCLEOTIDE SEQUENCE</scope>
    <source>
        <strain evidence="1">JCM 3313</strain>
    </source>
</reference>
<keyword evidence="2" id="KW-1185">Reference proteome</keyword>
<name>A0A918APB1_9PSEU</name>
<organism evidence="1 2">
    <name type="scientific">Saccharothrix coeruleofusca</name>
    <dbReference type="NCBI Taxonomy" id="33919"/>
    <lineage>
        <taxon>Bacteria</taxon>
        <taxon>Bacillati</taxon>
        <taxon>Actinomycetota</taxon>
        <taxon>Actinomycetes</taxon>
        <taxon>Pseudonocardiales</taxon>
        <taxon>Pseudonocardiaceae</taxon>
        <taxon>Saccharothrix</taxon>
    </lineage>
</organism>
<reference evidence="1" key="1">
    <citation type="journal article" date="2014" name="Int. J. Syst. Evol. Microbiol.">
        <title>Complete genome sequence of Corynebacterium casei LMG S-19264T (=DSM 44701T), isolated from a smear-ripened cheese.</title>
        <authorList>
            <consortium name="US DOE Joint Genome Institute (JGI-PGF)"/>
            <person name="Walter F."/>
            <person name="Albersmeier A."/>
            <person name="Kalinowski J."/>
            <person name="Ruckert C."/>
        </authorList>
    </citation>
    <scope>NUCLEOTIDE SEQUENCE</scope>
    <source>
        <strain evidence="1">JCM 3313</strain>
    </source>
</reference>
<proteinExistence type="predicted"/>
<sequence>MSTFTRRIRSGLLVLILTGVTVLVAGPQGMASPAGAQPTGPVGSLASYEGNRVKEAGDPKVWLVLCGQRANIPNERIYEGLFRDWEGIVTMSDVDSIGQGAGLNGAFLAKGPSAHVYLVRPEGGRKHYIASESAFNRWHFDWDKIITTDQSYLDRLSNGCILG</sequence>
<accession>A0A918APB1</accession>
<dbReference type="AlphaFoldDB" id="A0A918APB1"/>
<evidence type="ECO:0000313" key="1">
    <source>
        <dbReference type="EMBL" id="GGP53549.1"/>
    </source>
</evidence>
<dbReference type="EMBL" id="BMRG01000004">
    <property type="protein sequence ID" value="GGP53549.1"/>
    <property type="molecule type" value="Genomic_DNA"/>
</dbReference>
<gene>
    <name evidence="1" type="ORF">GCM10010185_27120</name>
</gene>